<keyword evidence="11" id="KW-1185">Reference proteome</keyword>
<dbReference type="AlphaFoldDB" id="A0A9W9Z0S2"/>
<keyword evidence="4 7" id="KW-0863">Zinc-finger</keyword>
<dbReference type="PROSITE" id="PS50157">
    <property type="entry name" value="ZINC_FINGER_C2H2_2"/>
    <property type="match status" value="4"/>
</dbReference>
<dbReference type="InterPro" id="IPR013087">
    <property type="entry name" value="Znf_C2H2_type"/>
</dbReference>
<accession>A0A9W9Z0S2</accession>
<evidence type="ECO:0000313" key="11">
    <source>
        <dbReference type="Proteomes" id="UP001163046"/>
    </source>
</evidence>
<feature type="domain" description="C2H2-type" evidence="9">
    <location>
        <begin position="55"/>
        <end position="82"/>
    </location>
</feature>
<evidence type="ECO:0000256" key="2">
    <source>
        <dbReference type="ARBA" id="ARBA00022723"/>
    </source>
</evidence>
<dbReference type="GO" id="GO:0003677">
    <property type="term" value="F:DNA binding"/>
    <property type="evidence" value="ECO:0007669"/>
    <property type="project" value="UniProtKB-KW"/>
</dbReference>
<feature type="region of interest" description="Disordered" evidence="8">
    <location>
        <begin position="104"/>
        <end position="196"/>
    </location>
</feature>
<dbReference type="Proteomes" id="UP001163046">
    <property type="component" value="Unassembled WGS sequence"/>
</dbReference>
<dbReference type="Gene3D" id="3.30.160.60">
    <property type="entry name" value="Classic Zinc Finger"/>
    <property type="match status" value="4"/>
</dbReference>
<feature type="compositionally biased region" description="Basic and acidic residues" evidence="8">
    <location>
        <begin position="173"/>
        <end position="193"/>
    </location>
</feature>
<dbReference type="FunFam" id="3.30.160.60:FF:000624">
    <property type="entry name" value="zinc finger protein 697"/>
    <property type="match status" value="1"/>
</dbReference>
<sequence>CGYCGKVFSDFGSHKRHLRLHTGFKPFRCEHCDREFTRLDSYKNHIRLHTGDRPYKCDTCDKEFNYLTTYKRHLNIHKGEKPFACEHCDKKFTRLNYLKNHLNTHAKHSSQESQTDFKYDNSSPRQSMDVDSQEDLGAMEADSAAQSIQNEGKTLVVENETVKTDTEGELQTEDAKEQESEVPDTAKSRDPKVSETSLLQQVTQVLGEIVPHNLSAELTEGAGGPQIVVQGADQAGSEFKITLAQQLLLAQHLLNQVQTQRLERGGTGASDSEQDTEQPHITTVTIPEISAELAETDRQPGRRTTGCSRLDT</sequence>
<keyword evidence="2" id="KW-0479">Metal-binding</keyword>
<dbReference type="PANTHER" id="PTHR23235:SF169">
    <property type="entry name" value="ZINC FINGER PROTEIN 723-LIKE"/>
    <property type="match status" value="1"/>
</dbReference>
<evidence type="ECO:0000256" key="7">
    <source>
        <dbReference type="PROSITE-ProRule" id="PRU00042"/>
    </source>
</evidence>
<dbReference type="FunFam" id="3.30.160.60:FF:000072">
    <property type="entry name" value="zinc finger protein 143 isoform X1"/>
    <property type="match status" value="1"/>
</dbReference>
<reference evidence="10" key="1">
    <citation type="submission" date="2023-01" db="EMBL/GenBank/DDBJ databases">
        <title>Genome assembly of the deep-sea coral Lophelia pertusa.</title>
        <authorList>
            <person name="Herrera S."/>
            <person name="Cordes E."/>
        </authorList>
    </citation>
    <scope>NUCLEOTIDE SEQUENCE</scope>
    <source>
        <strain evidence="10">USNM1676648</strain>
        <tissue evidence="10">Polyp</tissue>
    </source>
</reference>
<evidence type="ECO:0000256" key="1">
    <source>
        <dbReference type="ARBA" id="ARBA00006991"/>
    </source>
</evidence>
<evidence type="ECO:0000256" key="4">
    <source>
        <dbReference type="ARBA" id="ARBA00022771"/>
    </source>
</evidence>
<gene>
    <name evidence="10" type="ORF">OS493_015432</name>
</gene>
<comment type="caution">
    <text evidence="10">The sequence shown here is derived from an EMBL/GenBank/DDBJ whole genome shotgun (WGS) entry which is preliminary data.</text>
</comment>
<proteinExistence type="inferred from homology"/>
<protein>
    <recommendedName>
        <fullName evidence="9">C2H2-type domain-containing protein</fullName>
    </recommendedName>
</protein>
<dbReference type="SMART" id="SM00355">
    <property type="entry name" value="ZnF_C2H2"/>
    <property type="match status" value="4"/>
</dbReference>
<feature type="region of interest" description="Disordered" evidence="8">
    <location>
        <begin position="262"/>
        <end position="312"/>
    </location>
</feature>
<dbReference type="PROSITE" id="PS00028">
    <property type="entry name" value="ZINC_FINGER_C2H2_1"/>
    <property type="match status" value="4"/>
</dbReference>
<dbReference type="GO" id="GO:0008270">
    <property type="term" value="F:zinc ion binding"/>
    <property type="evidence" value="ECO:0007669"/>
    <property type="project" value="UniProtKB-KW"/>
</dbReference>
<evidence type="ECO:0000256" key="8">
    <source>
        <dbReference type="SAM" id="MobiDB-lite"/>
    </source>
</evidence>
<feature type="domain" description="C2H2-type" evidence="9">
    <location>
        <begin position="83"/>
        <end position="110"/>
    </location>
</feature>
<keyword evidence="5" id="KW-0862">Zinc</keyword>
<dbReference type="InterPro" id="IPR036236">
    <property type="entry name" value="Znf_C2H2_sf"/>
</dbReference>
<evidence type="ECO:0000313" key="10">
    <source>
        <dbReference type="EMBL" id="KAJ7372967.1"/>
    </source>
</evidence>
<feature type="non-terminal residue" evidence="10">
    <location>
        <position position="1"/>
    </location>
</feature>
<dbReference type="OrthoDB" id="8922241at2759"/>
<evidence type="ECO:0000256" key="5">
    <source>
        <dbReference type="ARBA" id="ARBA00022833"/>
    </source>
</evidence>
<feature type="compositionally biased region" description="Polar residues" evidence="8">
    <location>
        <begin position="111"/>
        <end position="130"/>
    </location>
</feature>
<dbReference type="SUPFAM" id="SSF57667">
    <property type="entry name" value="beta-beta-alpha zinc fingers"/>
    <property type="match status" value="2"/>
</dbReference>
<dbReference type="PANTHER" id="PTHR23235">
    <property type="entry name" value="KRUEPPEL-LIKE TRANSCRIPTION FACTOR"/>
    <property type="match status" value="1"/>
</dbReference>
<dbReference type="FunFam" id="3.30.160.60:FF:001235">
    <property type="entry name" value="Si:ch211-119o8.6"/>
    <property type="match status" value="1"/>
</dbReference>
<keyword evidence="6" id="KW-0238">DNA-binding</keyword>
<feature type="domain" description="C2H2-type" evidence="9">
    <location>
        <begin position="27"/>
        <end position="54"/>
    </location>
</feature>
<organism evidence="10 11">
    <name type="scientific">Desmophyllum pertusum</name>
    <dbReference type="NCBI Taxonomy" id="174260"/>
    <lineage>
        <taxon>Eukaryota</taxon>
        <taxon>Metazoa</taxon>
        <taxon>Cnidaria</taxon>
        <taxon>Anthozoa</taxon>
        <taxon>Hexacorallia</taxon>
        <taxon>Scleractinia</taxon>
        <taxon>Caryophylliina</taxon>
        <taxon>Caryophylliidae</taxon>
        <taxon>Desmophyllum</taxon>
    </lineage>
</organism>
<evidence type="ECO:0000259" key="9">
    <source>
        <dbReference type="PROSITE" id="PS50157"/>
    </source>
</evidence>
<dbReference type="EMBL" id="MU826833">
    <property type="protein sequence ID" value="KAJ7372967.1"/>
    <property type="molecule type" value="Genomic_DNA"/>
</dbReference>
<keyword evidence="3" id="KW-0677">Repeat</keyword>
<name>A0A9W9Z0S2_9CNID</name>
<comment type="similarity">
    <text evidence="1">Belongs to the krueppel C2H2-type zinc-finger protein family.</text>
</comment>
<evidence type="ECO:0000256" key="6">
    <source>
        <dbReference type="ARBA" id="ARBA00023125"/>
    </source>
</evidence>
<dbReference type="Pfam" id="PF00096">
    <property type="entry name" value="zf-C2H2"/>
    <property type="match status" value="3"/>
</dbReference>
<evidence type="ECO:0000256" key="3">
    <source>
        <dbReference type="ARBA" id="ARBA00022737"/>
    </source>
</evidence>
<feature type="domain" description="C2H2-type" evidence="9">
    <location>
        <begin position="1"/>
        <end position="26"/>
    </location>
</feature>